<organism evidence="9 10">
    <name type="scientific">Exserohilum turcicum (strain 28A)</name>
    <name type="common">Northern leaf blight fungus</name>
    <name type="synonym">Setosphaeria turcica</name>
    <dbReference type="NCBI Taxonomy" id="671987"/>
    <lineage>
        <taxon>Eukaryota</taxon>
        <taxon>Fungi</taxon>
        <taxon>Dikarya</taxon>
        <taxon>Ascomycota</taxon>
        <taxon>Pezizomycotina</taxon>
        <taxon>Dothideomycetes</taxon>
        <taxon>Pleosporomycetidae</taxon>
        <taxon>Pleosporales</taxon>
        <taxon>Pleosporineae</taxon>
        <taxon>Pleosporaceae</taxon>
        <taxon>Exserohilum</taxon>
    </lineage>
</organism>
<dbReference type="SUPFAM" id="SSF57701">
    <property type="entry name" value="Zn2/Cys6 DNA-binding domain"/>
    <property type="match status" value="1"/>
</dbReference>
<dbReference type="Pfam" id="PF04082">
    <property type="entry name" value="Fungal_trans"/>
    <property type="match status" value="1"/>
</dbReference>
<keyword evidence="5" id="KW-0804">Transcription</keyword>
<dbReference type="InterPro" id="IPR036864">
    <property type="entry name" value="Zn2-C6_fun-type_DNA-bd_sf"/>
</dbReference>
<feature type="compositionally biased region" description="Polar residues" evidence="7">
    <location>
        <begin position="70"/>
        <end position="95"/>
    </location>
</feature>
<keyword evidence="10" id="KW-1185">Reference proteome</keyword>
<feature type="region of interest" description="Disordered" evidence="7">
    <location>
        <begin position="580"/>
        <end position="622"/>
    </location>
</feature>
<evidence type="ECO:0000256" key="1">
    <source>
        <dbReference type="ARBA" id="ARBA00004123"/>
    </source>
</evidence>
<dbReference type="SMART" id="SM00066">
    <property type="entry name" value="GAL4"/>
    <property type="match status" value="1"/>
</dbReference>
<gene>
    <name evidence="9" type="ORF">SETTUDRAFT_25720</name>
</gene>
<keyword evidence="3" id="KW-0805">Transcription regulation</keyword>
<reference evidence="9 10" key="1">
    <citation type="journal article" date="2012" name="PLoS Pathog.">
        <title>Diverse lifestyles and strategies of plant pathogenesis encoded in the genomes of eighteen Dothideomycetes fungi.</title>
        <authorList>
            <person name="Ohm R.A."/>
            <person name="Feau N."/>
            <person name="Henrissat B."/>
            <person name="Schoch C.L."/>
            <person name="Horwitz B.A."/>
            <person name="Barry K.W."/>
            <person name="Condon B.J."/>
            <person name="Copeland A.C."/>
            <person name="Dhillon B."/>
            <person name="Glaser F."/>
            <person name="Hesse C.N."/>
            <person name="Kosti I."/>
            <person name="LaButti K."/>
            <person name="Lindquist E.A."/>
            <person name="Lucas S."/>
            <person name="Salamov A.A."/>
            <person name="Bradshaw R.E."/>
            <person name="Ciuffetti L."/>
            <person name="Hamelin R.C."/>
            <person name="Kema G.H.J."/>
            <person name="Lawrence C."/>
            <person name="Scott J.A."/>
            <person name="Spatafora J.W."/>
            <person name="Turgeon B.G."/>
            <person name="de Wit P.J.G.M."/>
            <person name="Zhong S."/>
            <person name="Goodwin S.B."/>
            <person name="Grigoriev I.V."/>
        </authorList>
    </citation>
    <scope>NUCLEOTIDE SEQUENCE [LARGE SCALE GENOMIC DNA]</scope>
    <source>
        <strain evidence="10">28A</strain>
    </source>
</reference>
<evidence type="ECO:0000313" key="10">
    <source>
        <dbReference type="Proteomes" id="UP000016935"/>
    </source>
</evidence>
<evidence type="ECO:0000256" key="6">
    <source>
        <dbReference type="ARBA" id="ARBA00023242"/>
    </source>
</evidence>
<dbReference type="OrthoDB" id="3163292at2759"/>
<evidence type="ECO:0000256" key="5">
    <source>
        <dbReference type="ARBA" id="ARBA00023163"/>
    </source>
</evidence>
<dbReference type="eggNOG" id="ENOG502QPVP">
    <property type="taxonomic scope" value="Eukaryota"/>
</dbReference>
<dbReference type="InterPro" id="IPR051089">
    <property type="entry name" value="prtT"/>
</dbReference>
<keyword evidence="6" id="KW-0539">Nucleus</keyword>
<name>R0KMX5_EXST2</name>
<protein>
    <recommendedName>
        <fullName evidence="8">Zn(2)-C6 fungal-type domain-containing protein</fullName>
    </recommendedName>
</protein>
<evidence type="ECO:0000256" key="4">
    <source>
        <dbReference type="ARBA" id="ARBA00023125"/>
    </source>
</evidence>
<dbReference type="AlphaFoldDB" id="R0KMX5"/>
<dbReference type="Gene3D" id="4.10.240.10">
    <property type="entry name" value="Zn(2)-C6 fungal-type DNA-binding domain"/>
    <property type="match status" value="1"/>
</dbReference>
<sequence>MTTPRRKACVECRQQKIRCDVEQHKVPHDPCGRCKKMGLECRILPTSTRNLRQTKAEMRRELEELRWNMRQGQPPTDQNYPHSTASPSVDMQNYTPMEHASATYSDPSGGRTDASDSMSPAFDSRPPTRKGSDNQCTIPRVIDGFLLDAKRIDDCFTLYFTQYHPLFPVLDPSVPPNDYYEQSPFLFWVIVVTGSRRYAEHPEILERTSQPITQLAFSSMALRTSQVPVIQGLLILCTWRLPTNSMYKDTTHLMCGSAVHLATQIGLHIAGVGQDFARTPLEKDQSLKVQRARLWLCCVIVSIRTSTVEGIPPLAESFFDGDEQDREDMVPYLPADLQFLHKIYIILMRAMVAMGKTNLQSINCDVRVLRSLIGIFDSQLLSLAPSSPSDLDTLQLSCARIHVMAFHFFAHPTNPGPDAEGLSRFYALCISVIQSAATMQTTQKIPLSSVSQSFIDRTITLAGFTILRLVQSPLAQHLDVMAGERAFSQAYEFLKNVSLQPGDIHFRTAHIMKDLWGSDKVFRKKDGRVESLYLRLRTRLSMSVSYDMFWYWREEFSNMQNPYNGEEVSLLANDATQQNGSQYIPQQQQQQQPQQQHPQPQQQQQHHHHHQQQQQQQQQLTDPSLRTQLSMNKFDPSLVNPQLQPDPSVMGGGFDTWDGQDYGIPPILDQFPDYDWAAGFAFSNADVPSVPVGSMNPMMPGHGNAPNMGYTYG</sequence>
<dbReference type="InterPro" id="IPR007219">
    <property type="entry name" value="XnlR_reg_dom"/>
</dbReference>
<evidence type="ECO:0000313" key="9">
    <source>
        <dbReference type="EMBL" id="EOA90454.1"/>
    </source>
</evidence>
<dbReference type="GeneID" id="19402937"/>
<evidence type="ECO:0000256" key="2">
    <source>
        <dbReference type="ARBA" id="ARBA00022723"/>
    </source>
</evidence>
<feature type="region of interest" description="Disordered" evidence="7">
    <location>
        <begin position="70"/>
        <end position="135"/>
    </location>
</feature>
<proteinExistence type="predicted"/>
<dbReference type="PROSITE" id="PS50048">
    <property type="entry name" value="ZN2_CY6_FUNGAL_2"/>
    <property type="match status" value="1"/>
</dbReference>
<comment type="subcellular location">
    <subcellularLocation>
        <location evidence="1">Nucleus</location>
    </subcellularLocation>
</comment>
<dbReference type="Pfam" id="PF00172">
    <property type="entry name" value="Zn_clus"/>
    <property type="match status" value="1"/>
</dbReference>
<dbReference type="GO" id="GO:0000981">
    <property type="term" value="F:DNA-binding transcription factor activity, RNA polymerase II-specific"/>
    <property type="evidence" value="ECO:0007669"/>
    <property type="project" value="InterPro"/>
</dbReference>
<feature type="domain" description="Zn(2)-C6 fungal-type" evidence="8">
    <location>
        <begin position="8"/>
        <end position="43"/>
    </location>
</feature>
<dbReference type="InterPro" id="IPR001138">
    <property type="entry name" value="Zn2Cys6_DnaBD"/>
</dbReference>
<keyword evidence="4" id="KW-0238">DNA-binding</keyword>
<dbReference type="EMBL" id="KB908493">
    <property type="protein sequence ID" value="EOA90454.1"/>
    <property type="molecule type" value="Genomic_DNA"/>
</dbReference>
<dbReference type="CDD" id="cd00067">
    <property type="entry name" value="GAL4"/>
    <property type="match status" value="1"/>
</dbReference>
<keyword evidence="2" id="KW-0479">Metal-binding</keyword>
<feature type="compositionally biased region" description="Low complexity" evidence="7">
    <location>
        <begin position="585"/>
        <end position="604"/>
    </location>
</feature>
<dbReference type="HOGENOM" id="CLU_011455_2_1_1"/>
<dbReference type="PANTHER" id="PTHR31845:SF21">
    <property type="entry name" value="REGULATORY PROTEIN LEU3"/>
    <property type="match status" value="1"/>
</dbReference>
<accession>R0KMX5</accession>
<dbReference type="STRING" id="671987.R0KMX5"/>
<dbReference type="PANTHER" id="PTHR31845">
    <property type="entry name" value="FINGER DOMAIN PROTEIN, PUTATIVE-RELATED"/>
    <property type="match status" value="1"/>
</dbReference>
<dbReference type="CDD" id="cd12148">
    <property type="entry name" value="fungal_TF_MHR"/>
    <property type="match status" value="1"/>
</dbReference>
<evidence type="ECO:0000256" key="7">
    <source>
        <dbReference type="SAM" id="MobiDB-lite"/>
    </source>
</evidence>
<dbReference type="PROSITE" id="PS00463">
    <property type="entry name" value="ZN2_CY6_FUNGAL_1"/>
    <property type="match status" value="1"/>
</dbReference>
<dbReference type="GO" id="GO:0006351">
    <property type="term" value="P:DNA-templated transcription"/>
    <property type="evidence" value="ECO:0007669"/>
    <property type="project" value="InterPro"/>
</dbReference>
<dbReference type="GO" id="GO:0000976">
    <property type="term" value="F:transcription cis-regulatory region binding"/>
    <property type="evidence" value="ECO:0007669"/>
    <property type="project" value="TreeGrafter"/>
</dbReference>
<dbReference type="Proteomes" id="UP000016935">
    <property type="component" value="Unassembled WGS sequence"/>
</dbReference>
<dbReference type="GO" id="GO:0008270">
    <property type="term" value="F:zinc ion binding"/>
    <property type="evidence" value="ECO:0007669"/>
    <property type="project" value="InterPro"/>
</dbReference>
<dbReference type="RefSeq" id="XP_008021850.1">
    <property type="nucleotide sequence ID" value="XM_008023659.1"/>
</dbReference>
<dbReference type="GO" id="GO:0005634">
    <property type="term" value="C:nucleus"/>
    <property type="evidence" value="ECO:0007669"/>
    <property type="project" value="UniProtKB-SubCell"/>
</dbReference>
<evidence type="ECO:0000259" key="8">
    <source>
        <dbReference type="PROSITE" id="PS50048"/>
    </source>
</evidence>
<reference evidence="9 10" key="2">
    <citation type="journal article" date="2013" name="PLoS Genet.">
        <title>Comparative genome structure, secondary metabolite, and effector coding capacity across Cochliobolus pathogens.</title>
        <authorList>
            <person name="Condon B.J."/>
            <person name="Leng Y."/>
            <person name="Wu D."/>
            <person name="Bushley K.E."/>
            <person name="Ohm R.A."/>
            <person name="Otillar R."/>
            <person name="Martin J."/>
            <person name="Schackwitz W."/>
            <person name="Grimwood J."/>
            <person name="MohdZainudin N."/>
            <person name="Xue C."/>
            <person name="Wang R."/>
            <person name="Manning V.A."/>
            <person name="Dhillon B."/>
            <person name="Tu Z.J."/>
            <person name="Steffenson B.J."/>
            <person name="Salamov A."/>
            <person name="Sun H."/>
            <person name="Lowry S."/>
            <person name="LaButti K."/>
            <person name="Han J."/>
            <person name="Copeland A."/>
            <person name="Lindquist E."/>
            <person name="Barry K."/>
            <person name="Schmutz J."/>
            <person name="Baker S.E."/>
            <person name="Ciuffetti L.M."/>
            <person name="Grigoriev I.V."/>
            <person name="Zhong S."/>
            <person name="Turgeon B.G."/>
        </authorList>
    </citation>
    <scope>NUCLEOTIDE SEQUENCE [LARGE SCALE GENOMIC DNA]</scope>
    <source>
        <strain evidence="10">28A</strain>
    </source>
</reference>
<evidence type="ECO:0000256" key="3">
    <source>
        <dbReference type="ARBA" id="ARBA00023015"/>
    </source>
</evidence>